<dbReference type="Proteomes" id="UP000239485">
    <property type="component" value="Unassembled WGS sequence"/>
</dbReference>
<evidence type="ECO:0000256" key="1">
    <source>
        <dbReference type="SAM" id="MobiDB-lite"/>
    </source>
</evidence>
<evidence type="ECO:0000313" key="2">
    <source>
        <dbReference type="EMBL" id="PPK91983.1"/>
    </source>
</evidence>
<feature type="compositionally biased region" description="Basic and acidic residues" evidence="1">
    <location>
        <begin position="26"/>
        <end position="52"/>
    </location>
</feature>
<proteinExistence type="predicted"/>
<dbReference type="AlphaFoldDB" id="A0A2S6ICT6"/>
<keyword evidence="3" id="KW-1185">Reference proteome</keyword>
<gene>
    <name evidence="2" type="ORF">CLV92_11824</name>
</gene>
<dbReference type="EMBL" id="PTJD01000018">
    <property type="protein sequence ID" value="PPK91983.1"/>
    <property type="molecule type" value="Genomic_DNA"/>
</dbReference>
<reference evidence="2 3" key="1">
    <citation type="submission" date="2018-02" db="EMBL/GenBank/DDBJ databases">
        <title>Genomic Encyclopedia of Archaeal and Bacterial Type Strains, Phase II (KMG-II): from individual species to whole genera.</title>
        <authorList>
            <person name="Goeker M."/>
        </authorList>
    </citation>
    <scope>NUCLEOTIDE SEQUENCE [LARGE SCALE GENOMIC DNA]</scope>
    <source>
        <strain evidence="2 3">DSM 22857</strain>
    </source>
</reference>
<accession>A0A2S6ICT6</accession>
<feature type="compositionally biased region" description="Acidic residues" evidence="1">
    <location>
        <begin position="53"/>
        <end position="65"/>
    </location>
</feature>
<feature type="compositionally biased region" description="Basic and acidic residues" evidence="1">
    <location>
        <begin position="1"/>
        <end position="15"/>
    </location>
</feature>
<evidence type="ECO:0000313" key="3">
    <source>
        <dbReference type="Proteomes" id="UP000239485"/>
    </source>
</evidence>
<feature type="region of interest" description="Disordered" evidence="1">
    <location>
        <begin position="1"/>
        <end position="73"/>
    </location>
</feature>
<sequence>MQAGEADARQGDGRRPGAGAGPHPRRGGEQDSGEHDEGGGARHGAEHPAAHPEDDEVGDADEGDDGPEHGEGR</sequence>
<organism evidence="2 3">
    <name type="scientific">Kineococcus xinjiangensis</name>
    <dbReference type="NCBI Taxonomy" id="512762"/>
    <lineage>
        <taxon>Bacteria</taxon>
        <taxon>Bacillati</taxon>
        <taxon>Actinomycetota</taxon>
        <taxon>Actinomycetes</taxon>
        <taxon>Kineosporiales</taxon>
        <taxon>Kineosporiaceae</taxon>
        <taxon>Kineococcus</taxon>
    </lineage>
</organism>
<protein>
    <submittedName>
        <fullName evidence="2">Uncharacterized protein</fullName>
    </submittedName>
</protein>
<name>A0A2S6ICT6_9ACTN</name>
<comment type="caution">
    <text evidence="2">The sequence shown here is derived from an EMBL/GenBank/DDBJ whole genome shotgun (WGS) entry which is preliminary data.</text>
</comment>